<dbReference type="EnsemblPlants" id="OPUNC08G00850.1">
    <property type="protein sequence ID" value="OPUNC08G00850.1"/>
    <property type="gene ID" value="OPUNC08G00850"/>
</dbReference>
<dbReference type="Pfam" id="PF02458">
    <property type="entry name" value="Transferase"/>
    <property type="match status" value="1"/>
</dbReference>
<accession>A0A0E0LQJ5</accession>
<reference evidence="2" key="2">
    <citation type="submission" date="2018-05" db="EMBL/GenBank/DDBJ databases">
        <title>OpunRS2 (Oryza punctata Reference Sequence Version 2).</title>
        <authorList>
            <person name="Zhang J."/>
            <person name="Kudrna D."/>
            <person name="Lee S."/>
            <person name="Talag J."/>
            <person name="Welchert J."/>
            <person name="Wing R.A."/>
        </authorList>
    </citation>
    <scope>NUCLEOTIDE SEQUENCE [LARGE SCALE GENOMIC DNA]</scope>
</reference>
<dbReference type="Gramene" id="OPUNC08G00850.1">
    <property type="protein sequence ID" value="OPUNC08G00850.1"/>
    <property type="gene ID" value="OPUNC08G00850"/>
</dbReference>
<dbReference type="Proteomes" id="UP000026962">
    <property type="component" value="Chromosome 8"/>
</dbReference>
<dbReference type="HOGENOM" id="CLU_014546_3_0_1"/>
<protein>
    <recommendedName>
        <fullName evidence="4">Acetyltransferase</fullName>
    </recommendedName>
</protein>
<evidence type="ECO:0000313" key="3">
    <source>
        <dbReference type="Proteomes" id="UP000026962"/>
    </source>
</evidence>
<dbReference type="AlphaFoldDB" id="A0A0E0LQJ5"/>
<dbReference type="PANTHER" id="PTHR31896">
    <property type="entry name" value="FAMILY REGULATORY PROTEIN, PUTATIVE (AFU_ORTHOLOGUE AFUA_3G14730)-RELATED"/>
    <property type="match status" value="1"/>
</dbReference>
<sequence length="473" mass="50353">MEGHAGGVQVVSRRLIRPELPPEHDTTVHLTPWDLPLLTAEYIQKGVLLPKPPTGGETLVEHLASSFARAVGRFYPFAGRLAVAEVEDGASPPSSISVFLRCNNEGAEFVHATAPDVAVADIAASLYIPRVVCSFFPLNGLLPAVAATDSLPVLSAQVTELSDGVFIAMSLNHVVGDGTNFWEFMNTWSEISRSSSSKLEISPSSSPLAPLVVKRWFLDTCPVPIPLPFAKLEHIIPPRDHPPSPLQECFFPFSVESIRKLKAKANDEIAGGAATISSLQALLAQVWRSVSRARGLAPTQETAYVLAIGCRGRVSSISTGYVGSAVVPRAVKLTAGEILERGLGWTAWQLNRFVASFDEAAMRDAVASWPRAPEFANFAKLVGGTAINTGSSPRFDVFGNDFGWGRPVSVRSGGANKFDGKVTVYEGPGGAGSMSLEVCLTPAALAKLVADEEFMDAVTTPLTASVHVQATTH</sequence>
<evidence type="ECO:0008006" key="4">
    <source>
        <dbReference type="Google" id="ProtNLM"/>
    </source>
</evidence>
<reference evidence="2" key="1">
    <citation type="submission" date="2015-04" db="UniProtKB">
        <authorList>
            <consortium name="EnsemblPlants"/>
        </authorList>
    </citation>
    <scope>IDENTIFICATION</scope>
</reference>
<dbReference type="STRING" id="4537.A0A0E0LQJ5"/>
<dbReference type="PANTHER" id="PTHR31896:SF9">
    <property type="entry name" value="OS08G0111500 PROTEIN"/>
    <property type="match status" value="1"/>
</dbReference>
<dbReference type="Gene3D" id="3.30.559.10">
    <property type="entry name" value="Chloramphenicol acetyltransferase-like domain"/>
    <property type="match status" value="2"/>
</dbReference>
<evidence type="ECO:0000313" key="2">
    <source>
        <dbReference type="EnsemblPlants" id="OPUNC08G00850.1"/>
    </source>
</evidence>
<proteinExistence type="predicted"/>
<name>A0A0E0LQJ5_ORYPU</name>
<dbReference type="InterPro" id="IPR051283">
    <property type="entry name" value="Sec_Metabolite_Acyltrans"/>
</dbReference>
<keyword evidence="3" id="KW-1185">Reference proteome</keyword>
<dbReference type="GO" id="GO:0050734">
    <property type="term" value="F:hydroxycinnamoyltransferase activity"/>
    <property type="evidence" value="ECO:0007669"/>
    <property type="project" value="UniProtKB-ARBA"/>
</dbReference>
<keyword evidence="1" id="KW-0808">Transferase</keyword>
<dbReference type="eggNOG" id="ENOG502QVP8">
    <property type="taxonomic scope" value="Eukaryota"/>
</dbReference>
<dbReference type="OMA" id="RANNNIH"/>
<dbReference type="InterPro" id="IPR023213">
    <property type="entry name" value="CAT-like_dom_sf"/>
</dbReference>
<evidence type="ECO:0000256" key="1">
    <source>
        <dbReference type="ARBA" id="ARBA00022679"/>
    </source>
</evidence>
<organism evidence="2">
    <name type="scientific">Oryza punctata</name>
    <name type="common">Red rice</name>
    <dbReference type="NCBI Taxonomy" id="4537"/>
    <lineage>
        <taxon>Eukaryota</taxon>
        <taxon>Viridiplantae</taxon>
        <taxon>Streptophyta</taxon>
        <taxon>Embryophyta</taxon>
        <taxon>Tracheophyta</taxon>
        <taxon>Spermatophyta</taxon>
        <taxon>Magnoliopsida</taxon>
        <taxon>Liliopsida</taxon>
        <taxon>Poales</taxon>
        <taxon>Poaceae</taxon>
        <taxon>BOP clade</taxon>
        <taxon>Oryzoideae</taxon>
        <taxon>Oryzeae</taxon>
        <taxon>Oryzinae</taxon>
        <taxon>Oryza</taxon>
    </lineage>
</organism>